<feature type="transmembrane region" description="Helical" evidence="2">
    <location>
        <begin position="75"/>
        <end position="94"/>
    </location>
</feature>
<feature type="compositionally biased region" description="Polar residues" evidence="1">
    <location>
        <begin position="250"/>
        <end position="261"/>
    </location>
</feature>
<feature type="transmembrane region" description="Helical" evidence="2">
    <location>
        <begin position="182"/>
        <end position="208"/>
    </location>
</feature>
<keyword evidence="2" id="KW-0472">Membrane</keyword>
<organism evidence="3 4">
    <name type="scientific">Coemansia guatemalensis</name>
    <dbReference type="NCBI Taxonomy" id="2761395"/>
    <lineage>
        <taxon>Eukaryota</taxon>
        <taxon>Fungi</taxon>
        <taxon>Fungi incertae sedis</taxon>
        <taxon>Zoopagomycota</taxon>
        <taxon>Kickxellomycotina</taxon>
        <taxon>Kickxellomycetes</taxon>
        <taxon>Kickxellales</taxon>
        <taxon>Kickxellaceae</taxon>
        <taxon>Coemansia</taxon>
    </lineage>
</organism>
<evidence type="ECO:0000256" key="1">
    <source>
        <dbReference type="SAM" id="MobiDB-lite"/>
    </source>
</evidence>
<proteinExistence type="predicted"/>
<dbReference type="AlphaFoldDB" id="A0A9W8HPU9"/>
<feature type="region of interest" description="Disordered" evidence="1">
    <location>
        <begin position="243"/>
        <end position="268"/>
    </location>
</feature>
<feature type="compositionally biased region" description="Polar residues" evidence="1">
    <location>
        <begin position="316"/>
        <end position="333"/>
    </location>
</feature>
<evidence type="ECO:0000256" key="2">
    <source>
        <dbReference type="SAM" id="Phobius"/>
    </source>
</evidence>
<feature type="transmembrane region" description="Helical" evidence="2">
    <location>
        <begin position="115"/>
        <end position="136"/>
    </location>
</feature>
<feature type="region of interest" description="Disordered" evidence="1">
    <location>
        <begin position="361"/>
        <end position="392"/>
    </location>
</feature>
<feature type="region of interest" description="Disordered" evidence="1">
    <location>
        <begin position="281"/>
        <end position="343"/>
    </location>
</feature>
<sequence>MTLEDTSQRNLDRVGGIIAAIAFSVCLFTHIWQWARHRCHVLAPLLVFLILRVVGWLLAFIGAVRDDRLLNKRGYIINSLAFWLMMLAGLLLLARWDATRRGVKWGVRSWGGTGAALIVCVGLGALDAAGQITWLNNPDDDSNTVLKIASIGFLVVAAINALAVLLLNFREALFYQRPSVRWTFFLTAGLLALRCVFWMLIGLHIITFDEPKRLIFLYCLTTTLEVATAALWGFMPIAKHLRPKSDDTGTDMQSLKPSATPEQPLPVDNAIPAHEYLNSQASHDSEQGSVHDNSNDNGHDQTPSKALPQPPIGAQHSYSDAYNNNTSVQSMPSSYAPLAASDSNSGQNFNPWAGASLTNSSATSGVPNTGLSSYVQQTPPMVVGPSSYSTQF</sequence>
<feature type="transmembrane region" description="Helical" evidence="2">
    <location>
        <begin position="148"/>
        <end position="170"/>
    </location>
</feature>
<accession>A0A9W8HPU9</accession>
<keyword evidence="2" id="KW-1133">Transmembrane helix</keyword>
<reference evidence="3" key="1">
    <citation type="submission" date="2022-07" db="EMBL/GenBank/DDBJ databases">
        <title>Phylogenomic reconstructions and comparative analyses of Kickxellomycotina fungi.</title>
        <authorList>
            <person name="Reynolds N.K."/>
            <person name="Stajich J.E."/>
            <person name="Barry K."/>
            <person name="Grigoriev I.V."/>
            <person name="Crous P."/>
            <person name="Smith M.E."/>
        </authorList>
    </citation>
    <scope>NUCLEOTIDE SEQUENCE</scope>
    <source>
        <strain evidence="3">NRRL 1565</strain>
    </source>
</reference>
<evidence type="ECO:0000313" key="3">
    <source>
        <dbReference type="EMBL" id="KAJ2796797.1"/>
    </source>
</evidence>
<name>A0A9W8HPU9_9FUNG</name>
<feature type="transmembrane region" description="Helical" evidence="2">
    <location>
        <begin position="214"/>
        <end position="235"/>
    </location>
</feature>
<keyword evidence="4" id="KW-1185">Reference proteome</keyword>
<comment type="caution">
    <text evidence="3">The sequence shown here is derived from an EMBL/GenBank/DDBJ whole genome shotgun (WGS) entry which is preliminary data.</text>
</comment>
<feature type="compositionally biased region" description="Polar residues" evidence="1">
    <location>
        <begin position="281"/>
        <end position="292"/>
    </location>
</feature>
<evidence type="ECO:0000313" key="4">
    <source>
        <dbReference type="Proteomes" id="UP001140094"/>
    </source>
</evidence>
<feature type="transmembrane region" description="Helical" evidence="2">
    <location>
        <begin position="14"/>
        <end position="34"/>
    </location>
</feature>
<protein>
    <submittedName>
        <fullName evidence="3">Uncharacterized protein</fullName>
    </submittedName>
</protein>
<feature type="non-terminal residue" evidence="3">
    <location>
        <position position="392"/>
    </location>
</feature>
<gene>
    <name evidence="3" type="ORF">H4R20_005415</name>
</gene>
<dbReference type="EMBL" id="JANBUO010001798">
    <property type="protein sequence ID" value="KAJ2796797.1"/>
    <property type="molecule type" value="Genomic_DNA"/>
</dbReference>
<keyword evidence="2" id="KW-0812">Transmembrane</keyword>
<dbReference type="OrthoDB" id="5564662at2759"/>
<feature type="compositionally biased region" description="Polar residues" evidence="1">
    <location>
        <begin position="361"/>
        <end position="379"/>
    </location>
</feature>
<dbReference type="Proteomes" id="UP001140094">
    <property type="component" value="Unassembled WGS sequence"/>
</dbReference>
<feature type="transmembrane region" description="Helical" evidence="2">
    <location>
        <begin position="41"/>
        <end position="63"/>
    </location>
</feature>